<sequence>MRRYGTTPGRPEEYRQGSERAVRPKDASTLIIVRQDDEPRLLLGKRSMQHKFMPGKFVFPGGRLDLIDQRLKVPTELPEPVMQRLRKKTQSHVSDAKLRGLALAAIRETFEETGLVVGRPTTAIVHTANTGWQDYLSHGVIPPLESMDFIARAITPPYRTRRFDTRFFMVYEDVIHSDPSAVGSASGELLDLHWLTLDEARKTDLPAITRMVIDIIEERLTQPRKTQLTENAPFVRLLHNQWVNEKL</sequence>
<comment type="cofactor">
    <cofactor evidence="2">
        <name>Mg(2+)</name>
        <dbReference type="ChEBI" id="CHEBI:18420"/>
    </cofactor>
</comment>
<feature type="domain" description="Nudix hydrolase" evidence="8">
    <location>
        <begin position="24"/>
        <end position="219"/>
    </location>
</feature>
<evidence type="ECO:0000259" key="8">
    <source>
        <dbReference type="PROSITE" id="PS51462"/>
    </source>
</evidence>
<keyword evidence="3" id="KW-0479">Metal-binding</keyword>
<dbReference type="PROSITE" id="PS51462">
    <property type="entry name" value="NUDIX"/>
    <property type="match status" value="1"/>
</dbReference>
<evidence type="ECO:0000313" key="10">
    <source>
        <dbReference type="Proteomes" id="UP001317963"/>
    </source>
</evidence>
<evidence type="ECO:0000256" key="1">
    <source>
        <dbReference type="ARBA" id="ARBA00001936"/>
    </source>
</evidence>
<protein>
    <submittedName>
        <fullName evidence="9">NUDIX hydrolase</fullName>
    </submittedName>
</protein>
<dbReference type="RefSeq" id="WP_279241397.1">
    <property type="nucleotide sequence ID" value="NZ_CP036501.1"/>
</dbReference>
<dbReference type="CDD" id="cd18870">
    <property type="entry name" value="NUDIX_AcylCoAdiphos_Nudt19"/>
    <property type="match status" value="1"/>
</dbReference>
<keyword evidence="4 9" id="KW-0378">Hydrolase</keyword>
<keyword evidence="10" id="KW-1185">Reference proteome</keyword>
<feature type="region of interest" description="Disordered" evidence="7">
    <location>
        <begin position="1"/>
        <end position="21"/>
    </location>
</feature>
<dbReference type="GO" id="GO:0016787">
    <property type="term" value="F:hydrolase activity"/>
    <property type="evidence" value="ECO:0007669"/>
    <property type="project" value="UniProtKB-KW"/>
</dbReference>
<dbReference type="EMBL" id="CP036501">
    <property type="protein sequence ID" value="UZP74932.1"/>
    <property type="molecule type" value="Genomic_DNA"/>
</dbReference>
<evidence type="ECO:0000256" key="2">
    <source>
        <dbReference type="ARBA" id="ARBA00001946"/>
    </source>
</evidence>
<accession>A0ABY6Q8D8</accession>
<dbReference type="InterPro" id="IPR000086">
    <property type="entry name" value="NUDIX_hydrolase_dom"/>
</dbReference>
<evidence type="ECO:0000313" key="9">
    <source>
        <dbReference type="EMBL" id="UZP74932.1"/>
    </source>
</evidence>
<evidence type="ECO:0000256" key="7">
    <source>
        <dbReference type="SAM" id="MobiDB-lite"/>
    </source>
</evidence>
<reference evidence="9 10" key="1">
    <citation type="submission" date="2019-02" db="EMBL/GenBank/DDBJ databases">
        <title>Halieaceae_genomes.</title>
        <authorList>
            <person name="Li S.-H."/>
        </authorList>
    </citation>
    <scope>NUCLEOTIDE SEQUENCE [LARGE SCALE GENOMIC DNA]</scope>
    <source>
        <strain evidence="9 10">JH123</strain>
    </source>
</reference>
<dbReference type="InterPro" id="IPR015797">
    <property type="entry name" value="NUDIX_hydrolase-like_dom_sf"/>
</dbReference>
<organism evidence="9 10">
    <name type="scientific">Candidatus Paraluminiphilus aquimaris</name>
    <dbReference type="NCBI Taxonomy" id="2518994"/>
    <lineage>
        <taxon>Bacteria</taxon>
        <taxon>Pseudomonadati</taxon>
        <taxon>Pseudomonadota</taxon>
        <taxon>Gammaproteobacteria</taxon>
        <taxon>Cellvibrionales</taxon>
        <taxon>Halieaceae</taxon>
        <taxon>Candidatus Paraluminiphilus</taxon>
    </lineage>
</organism>
<keyword evidence="5" id="KW-0460">Magnesium</keyword>
<dbReference type="PANTHER" id="PTHR12318">
    <property type="entry name" value="TESTOSTERONE-REGULATED PROTEIN RP2"/>
    <property type="match status" value="1"/>
</dbReference>
<gene>
    <name evidence="9" type="ORF">E0F26_09375</name>
</gene>
<proteinExistence type="predicted"/>
<dbReference type="Proteomes" id="UP001317963">
    <property type="component" value="Chromosome"/>
</dbReference>
<evidence type="ECO:0000256" key="4">
    <source>
        <dbReference type="ARBA" id="ARBA00022801"/>
    </source>
</evidence>
<dbReference type="SUPFAM" id="SSF55811">
    <property type="entry name" value="Nudix"/>
    <property type="match status" value="1"/>
</dbReference>
<feature type="compositionally biased region" description="Basic and acidic residues" evidence="7">
    <location>
        <begin position="10"/>
        <end position="21"/>
    </location>
</feature>
<dbReference type="Gene3D" id="3.90.79.10">
    <property type="entry name" value="Nucleoside Triphosphate Pyrophosphohydrolase"/>
    <property type="match status" value="1"/>
</dbReference>
<dbReference type="InterPro" id="IPR039121">
    <property type="entry name" value="NUDT19"/>
</dbReference>
<evidence type="ECO:0000256" key="6">
    <source>
        <dbReference type="ARBA" id="ARBA00023211"/>
    </source>
</evidence>
<evidence type="ECO:0000256" key="5">
    <source>
        <dbReference type="ARBA" id="ARBA00022842"/>
    </source>
</evidence>
<comment type="cofactor">
    <cofactor evidence="1">
        <name>Mn(2+)</name>
        <dbReference type="ChEBI" id="CHEBI:29035"/>
    </cofactor>
</comment>
<name>A0ABY6Q8D8_9GAMM</name>
<keyword evidence="6" id="KW-0464">Manganese</keyword>
<dbReference type="PANTHER" id="PTHR12318:SF0">
    <property type="entry name" value="ACYL-COENZYME A DIPHOSPHATASE NUDT19"/>
    <property type="match status" value="1"/>
</dbReference>
<evidence type="ECO:0000256" key="3">
    <source>
        <dbReference type="ARBA" id="ARBA00022723"/>
    </source>
</evidence>